<dbReference type="EMBL" id="CP002329">
    <property type="protein sequence ID" value="AEF34842.1"/>
    <property type="molecule type" value="Genomic_DNA"/>
</dbReference>
<gene>
    <name evidence="2" type="ordered locus">JDM601_0842</name>
</gene>
<protein>
    <submittedName>
        <fullName evidence="2">Transcriptional regulator XRE family</fullName>
    </submittedName>
</protein>
<evidence type="ECO:0000313" key="3">
    <source>
        <dbReference type="Proteomes" id="UP000009224"/>
    </source>
</evidence>
<dbReference type="eggNOG" id="COG3620">
    <property type="taxonomic scope" value="Bacteria"/>
</dbReference>
<keyword evidence="3" id="KW-1185">Reference proteome</keyword>
<dbReference type="InterPro" id="IPR010982">
    <property type="entry name" value="Lambda_DNA-bd_dom_sf"/>
</dbReference>
<evidence type="ECO:0000259" key="1">
    <source>
        <dbReference type="PROSITE" id="PS50943"/>
    </source>
</evidence>
<sequence>MYEISEPRRLGRALREERRRQGLTQADLARRAQVSRGWLIRLEAGHGTAEMDTVFRVIAALGLTVMLALQQDTPEDRAAQSAFESIFDD</sequence>
<dbReference type="RefSeq" id="WP_013827784.1">
    <property type="nucleotide sequence ID" value="NC_015576.1"/>
</dbReference>
<dbReference type="Gene3D" id="1.10.260.40">
    <property type="entry name" value="lambda repressor-like DNA-binding domains"/>
    <property type="match status" value="1"/>
</dbReference>
<dbReference type="Proteomes" id="UP000009224">
    <property type="component" value="Chromosome"/>
</dbReference>
<dbReference type="SMART" id="SM00530">
    <property type="entry name" value="HTH_XRE"/>
    <property type="match status" value="1"/>
</dbReference>
<name>F5YSK6_MYCSD</name>
<reference evidence="2 3" key="1">
    <citation type="journal article" date="2011" name="J. Bacteriol.">
        <title>Complete genome sequence of a novel clinical isolate, the nontuberculous Mycobacterium strain JDM601.</title>
        <authorList>
            <person name="Zhang Z.Y."/>
            <person name="Sun Z.Q."/>
            <person name="Wang Z.L."/>
            <person name="Wen Z.L."/>
            <person name="Sun Q.W."/>
            <person name="Zhu Z.Q."/>
            <person name="Song Y.Z."/>
            <person name="Zhao J.W."/>
            <person name="Wang H.H."/>
            <person name="Zhang S.L."/>
            <person name="Guo X.K."/>
        </authorList>
    </citation>
    <scope>NUCLEOTIDE SEQUENCE [LARGE SCALE GENOMIC DNA]</scope>
    <source>
        <strain evidence="2 3">JDM601</strain>
    </source>
</reference>
<dbReference type="STRING" id="875328.JDM601_0842"/>
<dbReference type="OrthoDB" id="4557883at2"/>
<dbReference type="KEGG" id="mjd:JDM601_0842"/>
<dbReference type="Pfam" id="PF13560">
    <property type="entry name" value="HTH_31"/>
    <property type="match status" value="1"/>
</dbReference>
<feature type="domain" description="HTH cro/C1-type" evidence="1">
    <location>
        <begin position="14"/>
        <end position="67"/>
    </location>
</feature>
<accession>F5YSK6</accession>
<organism evidence="2 3">
    <name type="scientific">Mycolicibacter sinensis (strain JDM601)</name>
    <name type="common">Mycobacterium sinense</name>
    <dbReference type="NCBI Taxonomy" id="875328"/>
    <lineage>
        <taxon>Bacteria</taxon>
        <taxon>Bacillati</taxon>
        <taxon>Actinomycetota</taxon>
        <taxon>Actinomycetes</taxon>
        <taxon>Mycobacteriales</taxon>
        <taxon>Mycobacteriaceae</taxon>
        <taxon>Mycolicibacter</taxon>
    </lineage>
</organism>
<dbReference type="GO" id="GO:0003677">
    <property type="term" value="F:DNA binding"/>
    <property type="evidence" value="ECO:0007669"/>
    <property type="project" value="InterPro"/>
</dbReference>
<dbReference type="AlphaFoldDB" id="F5YSK6"/>
<proteinExistence type="predicted"/>
<dbReference type="HOGENOM" id="CLU_066192_47_3_11"/>
<dbReference type="CDD" id="cd00093">
    <property type="entry name" value="HTH_XRE"/>
    <property type="match status" value="1"/>
</dbReference>
<dbReference type="PROSITE" id="PS50943">
    <property type="entry name" value="HTH_CROC1"/>
    <property type="match status" value="1"/>
</dbReference>
<evidence type="ECO:0000313" key="2">
    <source>
        <dbReference type="EMBL" id="AEF34842.1"/>
    </source>
</evidence>
<dbReference type="SUPFAM" id="SSF47413">
    <property type="entry name" value="lambda repressor-like DNA-binding domains"/>
    <property type="match status" value="1"/>
</dbReference>
<dbReference type="InterPro" id="IPR001387">
    <property type="entry name" value="Cro/C1-type_HTH"/>
</dbReference>